<comment type="caution">
    <text evidence="1">The sequence shown here is derived from an EMBL/GenBank/DDBJ whole genome shotgun (WGS) entry which is preliminary data.</text>
</comment>
<dbReference type="AlphaFoldDB" id="A0A7W1WVH4"/>
<keyword evidence="2" id="KW-1185">Reference proteome</keyword>
<organism evidence="1 2">
    <name type="scientific">Marinobacterium marinum</name>
    <dbReference type="NCBI Taxonomy" id="2756129"/>
    <lineage>
        <taxon>Bacteria</taxon>
        <taxon>Pseudomonadati</taxon>
        <taxon>Pseudomonadota</taxon>
        <taxon>Gammaproteobacteria</taxon>
        <taxon>Oceanospirillales</taxon>
        <taxon>Oceanospirillaceae</taxon>
        <taxon>Marinobacterium</taxon>
    </lineage>
</organism>
<gene>
    <name evidence="1" type="ORF">H1S06_00605</name>
</gene>
<dbReference type="EMBL" id="JACEMT010000029">
    <property type="protein sequence ID" value="MBA4500872.1"/>
    <property type="molecule type" value="Genomic_DNA"/>
</dbReference>
<reference evidence="1 2" key="1">
    <citation type="submission" date="2020-07" db="EMBL/GenBank/DDBJ databases">
        <title>Bacterium isolated from marien macroalgae.</title>
        <authorList>
            <person name="Zhu K."/>
            <person name="Lu D."/>
            <person name="Du Z."/>
        </authorList>
    </citation>
    <scope>NUCLEOTIDE SEQUENCE [LARGE SCALE GENOMIC DNA]</scope>
    <source>
        <strain evidence="1 2">3-1745</strain>
    </source>
</reference>
<proteinExistence type="predicted"/>
<dbReference type="Proteomes" id="UP000538931">
    <property type="component" value="Unassembled WGS sequence"/>
</dbReference>
<accession>A0A7W1WVH4</accession>
<name>A0A7W1WVH4_9GAMM</name>
<evidence type="ECO:0000313" key="2">
    <source>
        <dbReference type="Proteomes" id="UP000538931"/>
    </source>
</evidence>
<dbReference type="InterPro" id="IPR005358">
    <property type="entry name" value="Puta_zinc/iron-chelating_dom"/>
</dbReference>
<evidence type="ECO:0000313" key="1">
    <source>
        <dbReference type="EMBL" id="MBA4500872.1"/>
    </source>
</evidence>
<dbReference type="Pfam" id="PF03692">
    <property type="entry name" value="CxxCxxCC"/>
    <property type="match status" value="1"/>
</dbReference>
<sequence>MHSNSDSAFPCDRCGICCQNVGLAEEVKFLDRGDGVCKYYDSSSHSCSIYESRPEICRVDVQYEKYYINILSWDEFVKKNLDICEKLKSNISTF</sequence>
<protein>
    <submittedName>
        <fullName evidence="1">YkgJ family cysteine cluster protein</fullName>
    </submittedName>
</protein>
<dbReference type="RefSeq" id="WP_181736345.1">
    <property type="nucleotide sequence ID" value="NZ_JACEMT010000029.1"/>
</dbReference>